<accession>A0A4Q1UF93</accession>
<reference evidence="2 3" key="1">
    <citation type="submission" date="2017-03" db="EMBL/GenBank/DDBJ databases">
        <authorList>
            <person name="Safronova V.I."/>
            <person name="Sazanova A.L."/>
            <person name="Chirak E.R."/>
        </authorList>
    </citation>
    <scope>NUCLEOTIDE SEQUENCE [LARGE SCALE GENOMIC DNA]</scope>
    <source>
        <strain evidence="2 3">Tri-43</strain>
    </source>
</reference>
<evidence type="ECO:0000259" key="1">
    <source>
        <dbReference type="Pfam" id="PF04738"/>
    </source>
</evidence>
<protein>
    <recommendedName>
        <fullName evidence="1">Lantibiotic dehydratase N-terminal domain-containing protein</fullName>
    </recommendedName>
</protein>
<dbReference type="Pfam" id="PF04738">
    <property type="entry name" value="Lant_dehydr_N"/>
    <property type="match status" value="1"/>
</dbReference>
<gene>
    <name evidence="2" type="ORF">B5P46_01615</name>
</gene>
<organism evidence="2 3">
    <name type="scientific">Rhizobium leguminosarum</name>
    <dbReference type="NCBI Taxonomy" id="384"/>
    <lineage>
        <taxon>Bacteria</taxon>
        <taxon>Pseudomonadati</taxon>
        <taxon>Pseudomonadota</taxon>
        <taxon>Alphaproteobacteria</taxon>
        <taxon>Hyphomicrobiales</taxon>
        <taxon>Rhizobiaceae</taxon>
        <taxon>Rhizobium/Agrobacterium group</taxon>
        <taxon>Rhizobium</taxon>
    </lineage>
</organism>
<evidence type="ECO:0000313" key="3">
    <source>
        <dbReference type="Proteomes" id="UP000290767"/>
    </source>
</evidence>
<name>A0A4Q1UF93_RHILE</name>
<dbReference type="InterPro" id="IPR006827">
    <property type="entry name" value="Lant_deHydtase_N"/>
</dbReference>
<feature type="domain" description="Lantibiotic dehydratase N-terminal" evidence="1">
    <location>
        <begin position="79"/>
        <end position="307"/>
    </location>
</feature>
<dbReference type="EMBL" id="MZMU01000002">
    <property type="protein sequence ID" value="RXT29797.1"/>
    <property type="molecule type" value="Genomic_DNA"/>
</dbReference>
<dbReference type="AlphaFoldDB" id="A0A4Q1UF93"/>
<sequence>MTLDKSMMAPALPANEYVASFLRHFSIRSAGFSLGLLDPMRSTKTISLLSESADQSEIERAYEVESTRGREALAALLEREDIQQAIFISSPQAYQNALRKARRALSEGRTDADSRRALRAIFTYVQRLVSKNETTSYFGPMNYGDVDHAWPGRLDYAEEIASNAAGGGEALVTARQVFLSYWALAAIAKALSHDPDIAAVLPVTTHPLLVRNGEKVGISGGRSFPLSPPLRAVFDAVDGKSPQAALVARLGPGVGKLISQLIAAGLLVRELAVSSSSAEALLDLRTRLAALPESSGRMVWLGRLDDWDAWTRTMRDALFEQRRLLIDEGETRFTAQTGLPARRGSGELYEDRSIYYEETRGSLARMRIGRPLHDELSARLAPALALAAVEGLQRWRALGRNANAILERAVPDGTRLSFVAFVEAMRSAGLTLLPPTPPSPAAVKLKEIVANAGAAPGAEVHVDPAELDLPHLRRGAYGLADIFLDASCPEDVEHGHYRVVLRKIHHALPIPSWLTTMHPDPGAVECDTRRWLNEAGYSRLIALEVRRRNKGFYAFPGRRAVYSEQVVDPAIQTVSASRLEIERDEDGGVALFVSGESEPVALYLTLADHLGFAPFAALTTPWFVLPTVELDTFTPRIVLGGAVIQRARWRTGAAVAYAACEGRGPLRFARTLAFRRQLGLPERVFVRTSVDRKPVFIDFAIELCLDLVVSMAQRSDELLIEEMLPGRDQLFLHQKLGGFTSELRIGVALTPVPEINV</sequence>
<proteinExistence type="predicted"/>
<evidence type="ECO:0000313" key="2">
    <source>
        <dbReference type="EMBL" id="RXT29797.1"/>
    </source>
</evidence>
<dbReference type="Proteomes" id="UP000290767">
    <property type="component" value="Unassembled WGS sequence"/>
</dbReference>
<comment type="caution">
    <text evidence="2">The sequence shown here is derived from an EMBL/GenBank/DDBJ whole genome shotgun (WGS) entry which is preliminary data.</text>
</comment>